<evidence type="ECO:0000256" key="2">
    <source>
        <dbReference type="ARBA" id="ARBA00023242"/>
    </source>
</evidence>
<gene>
    <name evidence="5" type="ORF">PHLCEN_2v10238</name>
</gene>
<feature type="compositionally biased region" description="Basic and acidic residues" evidence="3">
    <location>
        <begin position="184"/>
        <end position="196"/>
    </location>
</feature>
<dbReference type="SUPFAM" id="SSF57701">
    <property type="entry name" value="Zn2/Cys6 DNA-binding domain"/>
    <property type="match status" value="1"/>
</dbReference>
<dbReference type="GO" id="GO:0005634">
    <property type="term" value="C:nucleus"/>
    <property type="evidence" value="ECO:0007669"/>
    <property type="project" value="UniProtKB-SubCell"/>
</dbReference>
<dbReference type="OrthoDB" id="2269373at2759"/>
<dbReference type="PROSITE" id="PS50048">
    <property type="entry name" value="ZN2_CY6_FUNGAL_2"/>
    <property type="match status" value="1"/>
</dbReference>
<evidence type="ECO:0000256" key="3">
    <source>
        <dbReference type="SAM" id="MobiDB-lite"/>
    </source>
</evidence>
<protein>
    <recommendedName>
        <fullName evidence="4">Zn(2)-C6 fungal-type domain-containing protein</fullName>
    </recommendedName>
</protein>
<dbReference type="PANTHER" id="PTHR31001:SF81">
    <property type="entry name" value="ZN(II)2CYS6 TRANSCRIPTION FACTOR"/>
    <property type="match status" value="1"/>
</dbReference>
<evidence type="ECO:0000256" key="1">
    <source>
        <dbReference type="ARBA" id="ARBA00004123"/>
    </source>
</evidence>
<feature type="domain" description="Zn(2)-C6 fungal-type" evidence="4">
    <location>
        <begin position="32"/>
        <end position="63"/>
    </location>
</feature>
<sequence length="370" mass="41459">MAPLQFKGEIMDFDLGMEIDHRKRRRNRTTQSCLNCHTSKRKCDRKRPCQRCIQLGLTGLCVYEVDDPALRDDPNIDETTRLRNRIAELESLVRELRGKPHPRWAEPNFCDGDASEKWHSRSSRRTQLFQRQRGHTLDNSQVSPMVKTEQATDSSHQPQLYRLSPSPGPSLPFDTNLAANFAQRDSHQHSQGDDCSMHYSPSSSSSSSLGYSQSRQTASVLSISNNDLYYHQPYIRSDSTSSEPSCSCLTNPAAGNPLISLTHQLQSTIDLLRQLPEHATRHNCTILKRITQLSDLMHGGTGDGTPPTPFDTLPTPESELMSPVSTSSHSSLNMHQEWSGISAASTAQYDSYFPVASGDGSIYHKTYHIN</sequence>
<dbReference type="AlphaFoldDB" id="A0A2R6NPE0"/>
<dbReference type="EMBL" id="MLYV02001045">
    <property type="protein sequence ID" value="PSR73951.1"/>
    <property type="molecule type" value="Genomic_DNA"/>
</dbReference>
<dbReference type="PROSITE" id="PS00463">
    <property type="entry name" value="ZN2_CY6_FUNGAL_1"/>
    <property type="match status" value="1"/>
</dbReference>
<dbReference type="CDD" id="cd00067">
    <property type="entry name" value="GAL4"/>
    <property type="match status" value="1"/>
</dbReference>
<feature type="region of interest" description="Disordered" evidence="3">
    <location>
        <begin position="103"/>
        <end position="211"/>
    </location>
</feature>
<dbReference type="InterPro" id="IPR036864">
    <property type="entry name" value="Zn2-C6_fun-type_DNA-bd_sf"/>
</dbReference>
<dbReference type="Gene3D" id="4.10.240.10">
    <property type="entry name" value="Zn(2)-C6 fungal-type DNA-binding domain"/>
    <property type="match status" value="1"/>
</dbReference>
<dbReference type="STRING" id="98765.A0A2R6NPE0"/>
<evidence type="ECO:0000313" key="6">
    <source>
        <dbReference type="Proteomes" id="UP000186601"/>
    </source>
</evidence>
<accession>A0A2R6NPE0</accession>
<keyword evidence="6" id="KW-1185">Reference proteome</keyword>
<comment type="subcellular location">
    <subcellularLocation>
        <location evidence="1">Nucleus</location>
    </subcellularLocation>
</comment>
<comment type="caution">
    <text evidence="5">The sequence shown here is derived from an EMBL/GenBank/DDBJ whole genome shotgun (WGS) entry which is preliminary data.</text>
</comment>
<feature type="compositionally biased region" description="Low complexity" evidence="3">
    <location>
        <begin position="197"/>
        <end position="211"/>
    </location>
</feature>
<dbReference type="GO" id="GO:0000981">
    <property type="term" value="F:DNA-binding transcription factor activity, RNA polymerase II-specific"/>
    <property type="evidence" value="ECO:0007669"/>
    <property type="project" value="InterPro"/>
</dbReference>
<evidence type="ECO:0000313" key="5">
    <source>
        <dbReference type="EMBL" id="PSR73951.1"/>
    </source>
</evidence>
<organism evidence="5 6">
    <name type="scientific">Hermanssonia centrifuga</name>
    <dbReference type="NCBI Taxonomy" id="98765"/>
    <lineage>
        <taxon>Eukaryota</taxon>
        <taxon>Fungi</taxon>
        <taxon>Dikarya</taxon>
        <taxon>Basidiomycota</taxon>
        <taxon>Agaricomycotina</taxon>
        <taxon>Agaricomycetes</taxon>
        <taxon>Polyporales</taxon>
        <taxon>Meruliaceae</taxon>
        <taxon>Hermanssonia</taxon>
    </lineage>
</organism>
<dbReference type="SMART" id="SM00066">
    <property type="entry name" value="GAL4"/>
    <property type="match status" value="1"/>
</dbReference>
<evidence type="ECO:0000259" key="4">
    <source>
        <dbReference type="PROSITE" id="PS50048"/>
    </source>
</evidence>
<dbReference type="GO" id="GO:0008270">
    <property type="term" value="F:zinc ion binding"/>
    <property type="evidence" value="ECO:0007669"/>
    <property type="project" value="InterPro"/>
</dbReference>
<reference evidence="5 6" key="1">
    <citation type="submission" date="2018-02" db="EMBL/GenBank/DDBJ databases">
        <title>Genome sequence of the basidiomycete white-rot fungus Phlebia centrifuga.</title>
        <authorList>
            <person name="Granchi Z."/>
            <person name="Peng M."/>
            <person name="de Vries R.P."/>
            <person name="Hilden K."/>
            <person name="Makela M.R."/>
            <person name="Grigoriev I."/>
            <person name="Riley R."/>
        </authorList>
    </citation>
    <scope>NUCLEOTIDE SEQUENCE [LARGE SCALE GENOMIC DNA]</scope>
    <source>
        <strain evidence="5 6">FBCC195</strain>
    </source>
</reference>
<dbReference type="InterPro" id="IPR050613">
    <property type="entry name" value="Sec_Metabolite_Reg"/>
</dbReference>
<feature type="region of interest" description="Disordered" evidence="3">
    <location>
        <begin position="298"/>
        <end position="331"/>
    </location>
</feature>
<keyword evidence="2" id="KW-0539">Nucleus</keyword>
<dbReference type="InterPro" id="IPR001138">
    <property type="entry name" value="Zn2Cys6_DnaBD"/>
</dbReference>
<dbReference type="PANTHER" id="PTHR31001">
    <property type="entry name" value="UNCHARACTERIZED TRANSCRIPTIONAL REGULATORY PROTEIN"/>
    <property type="match status" value="1"/>
</dbReference>
<feature type="compositionally biased region" description="Polar residues" evidence="3">
    <location>
        <begin position="137"/>
        <end position="158"/>
    </location>
</feature>
<name>A0A2R6NPE0_9APHY</name>
<dbReference type="Proteomes" id="UP000186601">
    <property type="component" value="Unassembled WGS sequence"/>
</dbReference>
<dbReference type="Pfam" id="PF00172">
    <property type="entry name" value="Zn_clus"/>
    <property type="match status" value="1"/>
</dbReference>
<proteinExistence type="predicted"/>